<name>A0ABS9J6P7_9FLAO</name>
<dbReference type="InterPro" id="IPR002110">
    <property type="entry name" value="Ankyrin_rpt"/>
</dbReference>
<dbReference type="PROSITE" id="PS50297">
    <property type="entry name" value="ANK_REP_REGION"/>
    <property type="match status" value="2"/>
</dbReference>
<dbReference type="InterPro" id="IPR036770">
    <property type="entry name" value="Ankyrin_rpt-contain_sf"/>
</dbReference>
<gene>
    <name evidence="4" type="ORF">JM658_14555</name>
</gene>
<protein>
    <submittedName>
        <fullName evidence="4">Ankyrin repeat domain-containing protein</fullName>
    </submittedName>
</protein>
<dbReference type="SUPFAM" id="SSF48403">
    <property type="entry name" value="Ankyrin repeat"/>
    <property type="match status" value="1"/>
</dbReference>
<dbReference type="Proteomes" id="UP000829517">
    <property type="component" value="Unassembled WGS sequence"/>
</dbReference>
<evidence type="ECO:0000256" key="3">
    <source>
        <dbReference type="PROSITE-ProRule" id="PRU00023"/>
    </source>
</evidence>
<evidence type="ECO:0000313" key="4">
    <source>
        <dbReference type="EMBL" id="MCF8716055.1"/>
    </source>
</evidence>
<dbReference type="Pfam" id="PF12796">
    <property type="entry name" value="Ank_2"/>
    <property type="match status" value="2"/>
</dbReference>
<dbReference type="Gene3D" id="1.25.40.20">
    <property type="entry name" value="Ankyrin repeat-containing domain"/>
    <property type="match status" value="2"/>
</dbReference>
<proteinExistence type="predicted"/>
<reference evidence="4 5" key="1">
    <citation type="submission" date="2021-01" db="EMBL/GenBank/DDBJ databases">
        <title>Genome sequencing of Joostella atrarenae M1-2 (= KCTC 23194).</title>
        <authorList>
            <person name="Zakaria M.R."/>
            <person name="Lam M.Q."/>
            <person name="Chong C.S."/>
        </authorList>
    </citation>
    <scope>NUCLEOTIDE SEQUENCE [LARGE SCALE GENOMIC DNA]</scope>
    <source>
        <strain evidence="4 5">M1-2</strain>
    </source>
</reference>
<organism evidence="4 5">
    <name type="scientific">Joostella atrarenae</name>
    <dbReference type="NCBI Taxonomy" id="679257"/>
    <lineage>
        <taxon>Bacteria</taxon>
        <taxon>Pseudomonadati</taxon>
        <taxon>Bacteroidota</taxon>
        <taxon>Flavobacteriia</taxon>
        <taxon>Flavobacteriales</taxon>
        <taxon>Flavobacteriaceae</taxon>
        <taxon>Joostella</taxon>
    </lineage>
</organism>
<accession>A0ABS9J6P7</accession>
<dbReference type="PROSITE" id="PS50088">
    <property type="entry name" value="ANK_REPEAT"/>
    <property type="match status" value="2"/>
</dbReference>
<evidence type="ECO:0000256" key="1">
    <source>
        <dbReference type="ARBA" id="ARBA00022737"/>
    </source>
</evidence>
<dbReference type="RefSeq" id="WP_236960020.1">
    <property type="nucleotide sequence ID" value="NZ_JAETXX010000011.1"/>
</dbReference>
<comment type="caution">
    <text evidence="4">The sequence shown here is derived from an EMBL/GenBank/DDBJ whole genome shotgun (WGS) entry which is preliminary data.</text>
</comment>
<sequence length="319" mass="35816">MKIRLNIIILLIFGFVSTAQKVTYQDLDQLIEESKLVELKAAVFSNKIDVNTVHIENGELPLLYAACSAGDIDVIKYLLQEGADPNAISGYGMPANWAAEKGNLEAINLLLDYGFEPQRETLAYWMDRSSKKDSLPMLMRELTDYVIENELPVKDLPYTVYTGPSDPLILTAAIVCDSIGDFALAKRLISVGTNVNLSDKRGKTALHIAIESFNVSAVSFLIKNGANVNKPIKSEKMFQLFNRKEYDDNLTPLHYVLFLSEYISEFYDTHRKEAYKTVKLLLKAGADPYVVTKADKYNVFQKANQLGDAKLIRIISRSK</sequence>
<evidence type="ECO:0000256" key="2">
    <source>
        <dbReference type="ARBA" id="ARBA00023043"/>
    </source>
</evidence>
<dbReference type="SMART" id="SM00248">
    <property type="entry name" value="ANK"/>
    <property type="match status" value="5"/>
</dbReference>
<evidence type="ECO:0000313" key="5">
    <source>
        <dbReference type="Proteomes" id="UP000829517"/>
    </source>
</evidence>
<keyword evidence="1" id="KW-0677">Repeat</keyword>
<feature type="repeat" description="ANK" evidence="3">
    <location>
        <begin position="201"/>
        <end position="233"/>
    </location>
</feature>
<keyword evidence="5" id="KW-1185">Reference proteome</keyword>
<dbReference type="EMBL" id="JAETXX010000011">
    <property type="protein sequence ID" value="MCF8716055.1"/>
    <property type="molecule type" value="Genomic_DNA"/>
</dbReference>
<keyword evidence="2 3" id="KW-0040">ANK repeat</keyword>
<feature type="repeat" description="ANK" evidence="3">
    <location>
        <begin position="63"/>
        <end position="90"/>
    </location>
</feature>
<dbReference type="PANTHER" id="PTHR24178">
    <property type="entry name" value="MOLTING PROTEIN MLT-4"/>
    <property type="match status" value="1"/>
</dbReference>